<protein>
    <recommendedName>
        <fullName evidence="1">Cysteinyl-tRNA ligase anticodon binding domain-containing protein</fullName>
    </recommendedName>
</protein>
<proteinExistence type="predicted"/>
<dbReference type="InterPro" id="IPR009080">
    <property type="entry name" value="tRNAsynth_Ia_anticodon-bd"/>
</dbReference>
<dbReference type="Pfam" id="PF23493">
    <property type="entry name" value="CysS_C"/>
    <property type="match status" value="1"/>
</dbReference>
<feature type="domain" description="Cysteinyl-tRNA ligase anticodon binding" evidence="1">
    <location>
        <begin position="4"/>
        <end position="45"/>
    </location>
</feature>
<reference evidence="2" key="1">
    <citation type="submission" date="2020-05" db="EMBL/GenBank/DDBJ databases">
        <authorList>
            <person name="Chiriac C."/>
            <person name="Salcher M."/>
            <person name="Ghai R."/>
            <person name="Kavagutti S V."/>
        </authorList>
    </citation>
    <scope>NUCLEOTIDE SEQUENCE</scope>
</reference>
<gene>
    <name evidence="2" type="ORF">UFOVP1604_142</name>
</gene>
<name>A0A6J5SUU1_9CAUD</name>
<accession>A0A6J5SUU1</accession>
<dbReference type="SUPFAM" id="SSF47323">
    <property type="entry name" value="Anticodon-binding domain of a subclass of class I aminoacyl-tRNA synthetases"/>
    <property type="match status" value="1"/>
</dbReference>
<evidence type="ECO:0000313" key="2">
    <source>
        <dbReference type="EMBL" id="CAB4219059.1"/>
    </source>
</evidence>
<sequence>MNLEELIESRRLARAGKDWKTSDEIRNTLDSFGIFVFDTKDGQEVHYLPTSYFKFKTKEENSTKAKTWSEWLRDPSRHTMTDRLYVETLIKRDIAAVSNFEAWLYSIKQQIQKDEKRRRKPV</sequence>
<dbReference type="Gene3D" id="1.20.120.1910">
    <property type="entry name" value="Cysteine-tRNA ligase, C-terminal anti-codon recognition domain"/>
    <property type="match status" value="1"/>
</dbReference>
<evidence type="ECO:0000259" key="1">
    <source>
        <dbReference type="Pfam" id="PF23493"/>
    </source>
</evidence>
<dbReference type="InterPro" id="IPR056411">
    <property type="entry name" value="CysS_C"/>
</dbReference>
<dbReference type="GO" id="GO:0004812">
    <property type="term" value="F:aminoacyl-tRNA ligase activity"/>
    <property type="evidence" value="ECO:0007669"/>
    <property type="project" value="InterPro"/>
</dbReference>
<dbReference type="GO" id="GO:0005524">
    <property type="term" value="F:ATP binding"/>
    <property type="evidence" value="ECO:0007669"/>
    <property type="project" value="InterPro"/>
</dbReference>
<organism evidence="2">
    <name type="scientific">uncultured Caudovirales phage</name>
    <dbReference type="NCBI Taxonomy" id="2100421"/>
    <lineage>
        <taxon>Viruses</taxon>
        <taxon>Duplodnaviria</taxon>
        <taxon>Heunggongvirae</taxon>
        <taxon>Uroviricota</taxon>
        <taxon>Caudoviricetes</taxon>
        <taxon>Peduoviridae</taxon>
        <taxon>Maltschvirus</taxon>
        <taxon>Maltschvirus maltsch</taxon>
    </lineage>
</organism>
<dbReference type="EMBL" id="LR797474">
    <property type="protein sequence ID" value="CAB4219059.1"/>
    <property type="molecule type" value="Genomic_DNA"/>
</dbReference>